<sequence>MDSWQRQLAIGVLILSALALASLLPGRSVRIELRVLVIGFLSLLLILPVVIFLLVALSLGSTI</sequence>
<feature type="transmembrane region" description="Helical" evidence="1">
    <location>
        <begin position="35"/>
        <end position="59"/>
    </location>
</feature>
<evidence type="ECO:0000313" key="3">
    <source>
        <dbReference type="Proteomes" id="UP000240638"/>
    </source>
</evidence>
<keyword evidence="1" id="KW-1133">Transmembrane helix</keyword>
<protein>
    <submittedName>
        <fullName evidence="2">Uncharacterized protein</fullName>
    </submittedName>
</protein>
<reference evidence="2 3" key="1">
    <citation type="submission" date="2018-03" db="EMBL/GenBank/DDBJ databases">
        <title>Whole genome analyses suggest that Burkholderia sensu lato contains two further novel genera in the rhizoxinica-symbiotica group Mycetohabitans gen. nov., and Trinickia gen. nov.: implications for the evolution of diazotrophy and nodulation in the Burkholderiaceae.</title>
        <authorList>
            <person name="Estrada De Los Santos P."/>
            <person name="Palmer M."/>
            <person name="Chavez-Ramirez B."/>
            <person name="Steenkamp E.T."/>
            <person name="Hirsch A.M."/>
            <person name="Manyaka P."/>
            <person name="Maluk M."/>
            <person name="Lafos M."/>
            <person name="Crook M."/>
            <person name="Gross E."/>
            <person name="Simon M.F."/>
            <person name="Bueno Dos Reis Junior F."/>
            <person name="Poole P.S."/>
            <person name="Venter S.N."/>
            <person name="James E.K."/>
        </authorList>
    </citation>
    <scope>NUCLEOTIDE SEQUENCE [LARGE SCALE GENOMIC DNA]</scope>
    <source>
        <strain evidence="2 3">JPY-366</strain>
    </source>
</reference>
<gene>
    <name evidence="2" type="ORF">C9I57_13135</name>
</gene>
<keyword evidence="1" id="KW-0812">Transmembrane</keyword>
<dbReference type="EMBL" id="PYUC01000006">
    <property type="protein sequence ID" value="PTB20053.1"/>
    <property type="molecule type" value="Genomic_DNA"/>
</dbReference>
<comment type="caution">
    <text evidence="2">The sequence shown here is derived from an EMBL/GenBank/DDBJ whole genome shotgun (WGS) entry which is preliminary data.</text>
</comment>
<accession>A0A2T3XU43</accession>
<organism evidence="2 3">
    <name type="scientific">Trinickia symbiotica</name>
    <dbReference type="NCBI Taxonomy" id="863227"/>
    <lineage>
        <taxon>Bacteria</taxon>
        <taxon>Pseudomonadati</taxon>
        <taxon>Pseudomonadota</taxon>
        <taxon>Betaproteobacteria</taxon>
        <taxon>Burkholderiales</taxon>
        <taxon>Burkholderiaceae</taxon>
        <taxon>Trinickia</taxon>
    </lineage>
</organism>
<evidence type="ECO:0000256" key="1">
    <source>
        <dbReference type="SAM" id="Phobius"/>
    </source>
</evidence>
<name>A0A2T3XU43_9BURK</name>
<dbReference type="AlphaFoldDB" id="A0A2T3XU43"/>
<keyword evidence="1" id="KW-0472">Membrane</keyword>
<proteinExistence type="predicted"/>
<dbReference type="Proteomes" id="UP000240638">
    <property type="component" value="Unassembled WGS sequence"/>
</dbReference>
<evidence type="ECO:0000313" key="2">
    <source>
        <dbReference type="EMBL" id="PTB20053.1"/>
    </source>
</evidence>